<organism evidence="3 4">
    <name type="scientific">Austropuccinia psidii MF-1</name>
    <dbReference type="NCBI Taxonomy" id="1389203"/>
    <lineage>
        <taxon>Eukaryota</taxon>
        <taxon>Fungi</taxon>
        <taxon>Dikarya</taxon>
        <taxon>Basidiomycota</taxon>
        <taxon>Pucciniomycotina</taxon>
        <taxon>Pucciniomycetes</taxon>
        <taxon>Pucciniales</taxon>
        <taxon>Sphaerophragmiaceae</taxon>
        <taxon>Austropuccinia</taxon>
    </lineage>
</organism>
<comment type="caution">
    <text evidence="3">The sequence shown here is derived from an EMBL/GenBank/DDBJ whole genome shotgun (WGS) entry which is preliminary data.</text>
</comment>
<reference evidence="3" key="1">
    <citation type="submission" date="2021-03" db="EMBL/GenBank/DDBJ databases">
        <title>Draft genome sequence of rust myrtle Austropuccinia psidii MF-1, a brazilian biotype.</title>
        <authorList>
            <person name="Quecine M.C."/>
            <person name="Pachon D.M.R."/>
            <person name="Bonatelli M.L."/>
            <person name="Correr F.H."/>
            <person name="Franceschini L.M."/>
            <person name="Leite T.F."/>
            <person name="Margarido G.R.A."/>
            <person name="Almeida C.A."/>
            <person name="Ferrarezi J.A."/>
            <person name="Labate C.A."/>
        </authorList>
    </citation>
    <scope>NUCLEOTIDE SEQUENCE</scope>
    <source>
        <strain evidence="3">MF-1</strain>
    </source>
</reference>
<protein>
    <recommendedName>
        <fullName evidence="2">Retrovirus-related Pol polyprotein from transposon TNT 1-94-like beta-barrel domain-containing protein</fullName>
    </recommendedName>
</protein>
<keyword evidence="1" id="KW-0472">Membrane</keyword>
<evidence type="ECO:0000259" key="2">
    <source>
        <dbReference type="Pfam" id="PF22936"/>
    </source>
</evidence>
<feature type="domain" description="Retrovirus-related Pol polyprotein from transposon TNT 1-94-like beta-barrel" evidence="2">
    <location>
        <begin position="13"/>
        <end position="85"/>
    </location>
</feature>
<dbReference type="OrthoDB" id="1749787at2759"/>
<evidence type="ECO:0000313" key="3">
    <source>
        <dbReference type="EMBL" id="MBW0481284.1"/>
    </source>
</evidence>
<accession>A0A9Q3GW89</accession>
<keyword evidence="1" id="KW-1133">Transmembrane helix</keyword>
<evidence type="ECO:0000313" key="4">
    <source>
        <dbReference type="Proteomes" id="UP000765509"/>
    </source>
</evidence>
<dbReference type="EMBL" id="AVOT02006328">
    <property type="protein sequence ID" value="MBW0481284.1"/>
    <property type="molecule type" value="Genomic_DNA"/>
</dbReference>
<sequence length="153" mass="17104">MAWNDSSNNSNFVLDLGYTTSMVNNLSYFQSIKMKKQEIELADGSVIEALGDGTIWLELTNILLTFLNTLFITSLATNLISMTTFLKTPHIIKLLNQYEYEVIDQNARQVVTGSLASGNLTLYYPPKALLCSTITSKFDTLHKEAGHPSLNYL</sequence>
<dbReference type="InterPro" id="IPR054722">
    <property type="entry name" value="PolX-like_BBD"/>
</dbReference>
<gene>
    <name evidence="3" type="ORF">O181_020999</name>
</gene>
<dbReference type="AlphaFoldDB" id="A0A9Q3GW89"/>
<keyword evidence="1" id="KW-0812">Transmembrane</keyword>
<name>A0A9Q3GW89_9BASI</name>
<dbReference type="Proteomes" id="UP000765509">
    <property type="component" value="Unassembled WGS sequence"/>
</dbReference>
<dbReference type="Pfam" id="PF22936">
    <property type="entry name" value="Pol_BBD"/>
    <property type="match status" value="1"/>
</dbReference>
<evidence type="ECO:0000256" key="1">
    <source>
        <dbReference type="SAM" id="Phobius"/>
    </source>
</evidence>
<keyword evidence="4" id="KW-1185">Reference proteome</keyword>
<proteinExistence type="predicted"/>
<feature type="transmembrane region" description="Helical" evidence="1">
    <location>
        <begin position="62"/>
        <end position="86"/>
    </location>
</feature>